<evidence type="ECO:0000256" key="1">
    <source>
        <dbReference type="ARBA" id="ARBA00004370"/>
    </source>
</evidence>
<feature type="coiled-coil region" evidence="4">
    <location>
        <begin position="232"/>
        <end position="288"/>
    </location>
</feature>
<accession>A0ABZ1I8C5</accession>
<dbReference type="Gene3D" id="3.30.479.30">
    <property type="entry name" value="Band 7 domain"/>
    <property type="match status" value="1"/>
</dbReference>
<dbReference type="InterPro" id="IPR036013">
    <property type="entry name" value="Band_7/SPFH_dom_sf"/>
</dbReference>
<feature type="domain" description="Band 7" evidence="7">
    <location>
        <begin position="27"/>
        <end position="214"/>
    </location>
</feature>
<evidence type="ECO:0000313" key="9">
    <source>
        <dbReference type="EMBL" id="WSE30675.1"/>
    </source>
</evidence>
<feature type="compositionally biased region" description="Polar residues" evidence="5">
    <location>
        <begin position="503"/>
        <end position="513"/>
    </location>
</feature>
<evidence type="ECO:0000256" key="4">
    <source>
        <dbReference type="SAM" id="Coils"/>
    </source>
</evidence>
<feature type="transmembrane region" description="Helical" evidence="6">
    <location>
        <begin position="6"/>
        <end position="25"/>
    </location>
</feature>
<evidence type="ECO:0000256" key="3">
    <source>
        <dbReference type="ARBA" id="ARBA00023136"/>
    </source>
</evidence>
<proteinExistence type="inferred from homology"/>
<feature type="compositionally biased region" description="Basic and acidic residues" evidence="5">
    <location>
        <begin position="293"/>
        <end position="311"/>
    </location>
</feature>
<keyword evidence="6" id="KW-1133">Transmembrane helix</keyword>
<keyword evidence="4" id="KW-0175">Coiled coil</keyword>
<dbReference type="Proteomes" id="UP001330812">
    <property type="component" value="Chromosome"/>
</dbReference>
<dbReference type="Pfam" id="PF15975">
    <property type="entry name" value="Flot"/>
    <property type="match status" value="1"/>
</dbReference>
<keyword evidence="6" id="KW-0812">Transmembrane</keyword>
<protein>
    <submittedName>
        <fullName evidence="9">SPFH domain-containing protein</fullName>
    </submittedName>
</protein>
<dbReference type="InterPro" id="IPR027705">
    <property type="entry name" value="Flotillin_fam"/>
</dbReference>
<dbReference type="InterPro" id="IPR001107">
    <property type="entry name" value="Band_7"/>
</dbReference>
<dbReference type="PANTHER" id="PTHR13806">
    <property type="entry name" value="FLOTILLIN-RELATED"/>
    <property type="match status" value="1"/>
</dbReference>
<feature type="domain" description="Flotillin C-terminal" evidence="8">
    <location>
        <begin position="374"/>
        <end position="476"/>
    </location>
</feature>
<evidence type="ECO:0000259" key="8">
    <source>
        <dbReference type="Pfam" id="PF15975"/>
    </source>
</evidence>
<feature type="region of interest" description="Disordered" evidence="5">
    <location>
        <begin position="474"/>
        <end position="513"/>
    </location>
</feature>
<dbReference type="SUPFAM" id="SSF117892">
    <property type="entry name" value="Band 7/SPFH domain"/>
    <property type="match status" value="1"/>
</dbReference>
<dbReference type="RefSeq" id="WP_326569619.1">
    <property type="nucleotide sequence ID" value="NZ_CP142149.1"/>
</dbReference>
<feature type="region of interest" description="Disordered" evidence="5">
    <location>
        <begin position="289"/>
        <end position="311"/>
    </location>
</feature>
<gene>
    <name evidence="9" type="ORF">VSH64_00760</name>
</gene>
<comment type="similarity">
    <text evidence="2">Belongs to the band 7/mec-2 family. Flotillin subfamily.</text>
</comment>
<name>A0ABZ1I8C5_9PSEU</name>
<feature type="compositionally biased region" description="Low complexity" evidence="5">
    <location>
        <begin position="476"/>
        <end position="501"/>
    </location>
</feature>
<feature type="region of interest" description="Disordered" evidence="5">
    <location>
        <begin position="346"/>
        <end position="368"/>
    </location>
</feature>
<evidence type="ECO:0000313" key="10">
    <source>
        <dbReference type="Proteomes" id="UP001330812"/>
    </source>
</evidence>
<keyword evidence="10" id="KW-1185">Reference proteome</keyword>
<dbReference type="EMBL" id="CP142149">
    <property type="protein sequence ID" value="WSE30675.1"/>
    <property type="molecule type" value="Genomic_DNA"/>
</dbReference>
<keyword evidence="3 6" id="KW-0472">Membrane</keyword>
<dbReference type="PANTHER" id="PTHR13806:SF46">
    <property type="entry name" value="FLOTILLIN-1-RELATED"/>
    <property type="match status" value="1"/>
</dbReference>
<dbReference type="CDD" id="cd03399">
    <property type="entry name" value="SPFH_flotillin"/>
    <property type="match status" value="1"/>
</dbReference>
<evidence type="ECO:0000256" key="5">
    <source>
        <dbReference type="SAM" id="MobiDB-lite"/>
    </source>
</evidence>
<sequence length="513" mass="53611">MEIWLIVVIAVVAVIVLFGLLRILYKVAEPNEALIISGWGIRVERTETADSLGFKIVTGRGVNVIPGFQTARRLSLDTRGVNLQVSCVTKQGLPVTVRAVVIYKVGDDYASIANAARRFLDQQKGMNDTIHELFSGHLRSIVGGLTIEEMIHNRDALTGEVRQSSATEMIKLGLIVDSLQIQEIDDESGYINNLGKPHAAAIAASARIAEAQRDQEATQAEQVAAAQKAGAMRESQIKQAGYQAEVDQAKAKASQSGPLAEATARQEVVVQETRAAELEAALAEQRLQSQVRKPADAKAYETRTTADADRDAQIARAQAEARETELRAVADATRVKTAAEAEAQATKARAEASAGATRATGEAEAAASQARGVAEAEAARARGLAEAESARARGLAEAESIKARAAALAENQEAVVAQQLAERWPEIVEAGAKAFGNVDHMVVLNGADGMSDMFTKALSLGGTGLGLARQLMDAMGSSSSSGSGSAGSAGSSGTSGSSGAGQALSNGDLSPRE</sequence>
<reference evidence="9 10" key="1">
    <citation type="journal article" date="2015" name="Int. J. Syst. Evol. Microbiol.">
        <title>Amycolatopsis rhabdoformis sp. nov., an actinomycete isolated from a tropical forest soil.</title>
        <authorList>
            <person name="Souza W.R."/>
            <person name="Silva R.E."/>
            <person name="Goodfellow M."/>
            <person name="Busarakam K."/>
            <person name="Figueiro F.S."/>
            <person name="Ferreira D."/>
            <person name="Rodrigues-Filho E."/>
            <person name="Moraes L.A.B."/>
            <person name="Zucchi T.D."/>
        </authorList>
    </citation>
    <scope>NUCLEOTIDE SEQUENCE [LARGE SCALE GENOMIC DNA]</scope>
    <source>
        <strain evidence="9 10">NCIMB 14900</strain>
    </source>
</reference>
<comment type="subcellular location">
    <subcellularLocation>
        <location evidence="1">Membrane</location>
    </subcellularLocation>
</comment>
<evidence type="ECO:0000256" key="2">
    <source>
        <dbReference type="ARBA" id="ARBA00007161"/>
    </source>
</evidence>
<organism evidence="9 10">
    <name type="scientific">Amycolatopsis rhabdoformis</name>
    <dbReference type="NCBI Taxonomy" id="1448059"/>
    <lineage>
        <taxon>Bacteria</taxon>
        <taxon>Bacillati</taxon>
        <taxon>Actinomycetota</taxon>
        <taxon>Actinomycetes</taxon>
        <taxon>Pseudonocardiales</taxon>
        <taxon>Pseudonocardiaceae</taxon>
        <taxon>Amycolatopsis</taxon>
    </lineage>
</organism>
<dbReference type="Pfam" id="PF01145">
    <property type="entry name" value="Band_7"/>
    <property type="match status" value="1"/>
</dbReference>
<dbReference type="InterPro" id="IPR031905">
    <property type="entry name" value="Flotillin_C"/>
</dbReference>
<evidence type="ECO:0000256" key="6">
    <source>
        <dbReference type="SAM" id="Phobius"/>
    </source>
</evidence>
<evidence type="ECO:0000259" key="7">
    <source>
        <dbReference type="Pfam" id="PF01145"/>
    </source>
</evidence>